<keyword evidence="3 5" id="KW-0479">Metal-binding</keyword>
<dbReference type="PDB" id="7BVR">
    <property type="method" value="X-ray"/>
    <property type="resolution" value="2.60 A"/>
    <property type="chains" value="A/C/E/G=1-324"/>
</dbReference>
<feature type="binding site" evidence="3 5">
    <location>
        <position position="299"/>
    </location>
    <ligand>
        <name>Mn(2+)</name>
        <dbReference type="ChEBI" id="CHEBI:29035"/>
    </ligand>
</feature>
<dbReference type="InterPro" id="IPR013022">
    <property type="entry name" value="Xyl_isomerase-like_TIM-brl"/>
</dbReference>
<feature type="binding site" evidence="3 5">
    <location>
        <position position="141"/>
    </location>
    <ligand>
        <name>Mn(2+)</name>
        <dbReference type="ChEBI" id="CHEBI:29035"/>
    </ligand>
</feature>
<dbReference type="BioCyc" id="MetaCyc:MONOMER-22202"/>
<evidence type="ECO:0007829" key="5">
    <source>
        <dbReference type="PDB" id="7EXZ"/>
    </source>
</evidence>
<evidence type="ECO:0000259" key="1">
    <source>
        <dbReference type="Pfam" id="PF01261"/>
    </source>
</evidence>
<evidence type="ECO:0007829" key="3">
    <source>
        <dbReference type="PDB" id="7BVR"/>
    </source>
</evidence>
<dbReference type="PANTHER" id="PTHR12110">
    <property type="entry name" value="HYDROXYPYRUVATE ISOMERASE"/>
    <property type="match status" value="1"/>
</dbReference>
<accession>A0A3Q9WXL1</accession>
<feature type="binding site" evidence="3 5">
    <location>
        <position position="173"/>
    </location>
    <ligand>
        <name>Mn(2+)</name>
        <dbReference type="ChEBI" id="CHEBI:29035"/>
    </ligand>
</feature>
<dbReference type="SMR" id="A0A3Q9WXL1"/>
<protein>
    <recommendedName>
        <fullName evidence="1">Xylose isomerase-like TIM barrel domain-containing protein</fullName>
    </recommendedName>
</protein>
<feature type="binding site" evidence="3 5">
    <location>
        <position position="263"/>
    </location>
    <ligand>
        <name>Mn(2+)</name>
        <dbReference type="ChEBI" id="CHEBI:29035"/>
    </ligand>
</feature>
<proteinExistence type="evidence at protein level"/>
<evidence type="ECO:0007829" key="6">
    <source>
        <dbReference type="PDB" id="7XRF"/>
    </source>
</evidence>
<reference evidence="6" key="3">
    <citation type="journal article" date="2023" name="Acta Pharm. Sin. B (APSB)">
        <title>Structural mechanism of a dual-functional enzyme DgpA/B/C as both a &lt;i&gt;C&lt;/i&gt;-glycoside cleaving enzyme and an &lt;i&gt;O&lt;/i&gt;- to &lt;i&gt;C&lt;/i&gt;-glycoside isomerase.</title>
        <authorList>
            <person name="He P."/>
            <person name="Wang S."/>
            <person name="Li S."/>
            <person name="Liu S."/>
            <person name="Zhou S."/>
            <person name="Wang J."/>
            <person name="Tao J."/>
            <person name="Wang D."/>
            <person name="Wang R."/>
            <person name="Ma W."/>
        </authorList>
    </citation>
    <scope>X-RAY CRYSTALLOGRAPHY (2.14 ANGSTROMS) IN COMPLEX WITH MN(2+)</scope>
</reference>
<dbReference type="PANTHER" id="PTHR12110:SF53">
    <property type="entry name" value="BLR5974 PROTEIN"/>
    <property type="match status" value="1"/>
</dbReference>
<dbReference type="InterPro" id="IPR050312">
    <property type="entry name" value="IolE/XylAMocC-like"/>
</dbReference>
<sequence>MSNVKLGVTLYSFSTEYCQGKMTLEDCIRTAKELGAAGFEIVATQMIPSYPYVSDKFLGELKSICQYYDMEPVCYGANCDRGLRGDRNLTGDEMVAMAVRDIKNAHKMGCKVVREQWLMGPENFAKLAPFAEHYGVKVGIEVHNPETPITQSTKDYIAAIDKTGSKYLGLIPDFGCFANKPNKMNWDNALADGADKKLLEMARDMKYDNVPYDEAVKRLTAAGAKKVELTTMRDMYTFLTFKKDVSAELQGLKDMIPYCIHMHGKYHYMYENLQEAAIPYDDIMKIVSESDYDGYIVSEYEEYNSGHSIEMLRRHLKMMHNFVD</sequence>
<keyword evidence="3 4" id="KW-0002">3D-structure</keyword>
<dbReference type="PDB" id="7XRF">
    <property type="method" value="X-ray"/>
    <property type="resolution" value="2.14 A"/>
    <property type="chains" value="A/C/E/G=1-324"/>
</dbReference>
<dbReference type="KEGG" id="ag:BBG22495"/>
<evidence type="ECO:0007829" key="4">
    <source>
        <dbReference type="PDB" id="7DRD"/>
    </source>
</evidence>
<reference evidence="3 4" key="2">
    <citation type="journal article" date="2021" name="Nat. Commun.">
        <title>C-Glycoside metabolism in the gut and in nature: Identification, characterization, structural analyses and distribution of C-C bond-cleaving enzymes.</title>
        <authorList>
            <person name="Mori T."/>
            <person name="Kumano T."/>
            <person name="He H."/>
            <person name="Watanabe S."/>
            <person name="Senda M."/>
            <person name="Moriya T."/>
            <person name="Adachi N."/>
            <person name="Hori S."/>
            <person name="Terashita Y."/>
            <person name="Kawasaki M."/>
            <person name="Hashimoto Y."/>
            <person name="Awakawa T."/>
            <person name="Senda T."/>
            <person name="Abe I."/>
            <person name="Kobayashi M."/>
        </authorList>
    </citation>
    <scope>X-RAY CRYSTALLOGRAPHY (2.50 ANGSTROMS) IN COMPLEX WITH MN(2+)</scope>
</reference>
<dbReference type="Pfam" id="PF01261">
    <property type="entry name" value="AP_endonuc_2"/>
    <property type="match status" value="1"/>
</dbReference>
<dbReference type="SUPFAM" id="SSF51658">
    <property type="entry name" value="Xylose isomerase-like"/>
    <property type="match status" value="1"/>
</dbReference>
<organism evidence="2">
    <name type="scientific">human intestinal bacterium PUE</name>
    <dbReference type="NCBI Taxonomy" id="498716"/>
    <lineage>
        <taxon>Bacteria</taxon>
    </lineage>
</organism>
<dbReference type="Gene3D" id="3.20.20.150">
    <property type="entry name" value="Divalent-metal-dependent TIM barrel enzymes"/>
    <property type="match status" value="1"/>
</dbReference>
<feature type="domain" description="Xylose isomerase-like TIM barrel" evidence="1">
    <location>
        <begin position="29"/>
        <end position="314"/>
    </location>
</feature>
<reference evidence="2" key="1">
    <citation type="journal article" date="2019" name="Biol. Pharm. Bull.">
        <title>Expression and Characterization of the Human Intestinal Bacterial Enzyme which Cleaves the C-Glycosidic Bond in 3"-Oxo-puerarin.</title>
        <authorList>
            <person name="Nakamura K."/>
            <person name="Zhu S."/>
            <person name="Komatsu K."/>
            <person name="Hattori M."/>
            <person name="Iwashima M."/>
        </authorList>
    </citation>
    <scope>NUCLEOTIDE SEQUENCE</scope>
    <source>
        <strain evidence="2">PUE</strain>
    </source>
</reference>
<gene>
    <name evidence="2" type="primary">dgpC</name>
</gene>
<evidence type="ECO:0000313" key="2">
    <source>
        <dbReference type="EMBL" id="BBG22495.1"/>
    </source>
</evidence>
<dbReference type="AlphaFoldDB" id="A0A3Q9WXL1"/>
<dbReference type="EMBL" id="LC422372">
    <property type="protein sequence ID" value="BBG22495.1"/>
    <property type="molecule type" value="Genomic_DNA"/>
</dbReference>
<dbReference type="GO" id="GO:0046872">
    <property type="term" value="F:metal ion binding"/>
    <property type="evidence" value="ECO:0007669"/>
    <property type="project" value="UniProtKB-KW"/>
</dbReference>
<dbReference type="PDB" id="7DRD">
    <property type="method" value="EM"/>
    <property type="resolution" value="2.85 A"/>
    <property type="chains" value="A/C/E/G=1-324"/>
</dbReference>
<dbReference type="PDB" id="7EXZ">
    <property type="method" value="X-ray"/>
    <property type="resolution" value="2.50 A"/>
    <property type="chains" value="A/C/E/G=1-324"/>
</dbReference>
<name>A0A3Q9WXL1_UNCXX</name>
<dbReference type="InterPro" id="IPR036237">
    <property type="entry name" value="Xyl_isomerase-like_sf"/>
</dbReference>